<evidence type="ECO:0000256" key="3">
    <source>
        <dbReference type="ARBA" id="ARBA00008750"/>
    </source>
</evidence>
<dbReference type="SUPFAM" id="SSF52096">
    <property type="entry name" value="ClpP/crotonase"/>
    <property type="match status" value="1"/>
</dbReference>
<dbReference type="STRING" id="1917485.BOO69_15080"/>
<comment type="similarity">
    <text evidence="2">In the central section; belongs to the 3-hydroxyacyl-CoA dehydrogenase family.</text>
</comment>
<organism evidence="15 16">
    <name type="scientific">Sulfitobacter alexandrii</name>
    <dbReference type="NCBI Taxonomy" id="1917485"/>
    <lineage>
        <taxon>Bacteria</taxon>
        <taxon>Pseudomonadati</taxon>
        <taxon>Pseudomonadota</taxon>
        <taxon>Alphaproteobacteria</taxon>
        <taxon>Rhodobacterales</taxon>
        <taxon>Roseobacteraceae</taxon>
        <taxon>Sulfitobacter</taxon>
    </lineage>
</organism>
<evidence type="ECO:0000256" key="10">
    <source>
        <dbReference type="ARBA" id="ARBA00023239"/>
    </source>
</evidence>
<evidence type="ECO:0000256" key="9">
    <source>
        <dbReference type="ARBA" id="ARBA00023098"/>
    </source>
</evidence>
<dbReference type="InterPro" id="IPR029045">
    <property type="entry name" value="ClpP/crotonase-like_dom_sf"/>
</dbReference>
<dbReference type="InterPro" id="IPR006176">
    <property type="entry name" value="3-OHacyl-CoA_DH_NAD-bd"/>
</dbReference>
<keyword evidence="16" id="KW-1185">Reference proteome</keyword>
<dbReference type="SUPFAM" id="SSF48179">
    <property type="entry name" value="6-phosphogluconate dehydrogenase C-terminal domain-like"/>
    <property type="match status" value="2"/>
</dbReference>
<feature type="domain" description="3-hydroxyacyl-CoA dehydrogenase NAD binding" evidence="14">
    <location>
        <begin position="321"/>
        <end position="495"/>
    </location>
</feature>
<dbReference type="Gene3D" id="1.10.1040.50">
    <property type="match status" value="1"/>
</dbReference>
<dbReference type="InterPro" id="IPR050136">
    <property type="entry name" value="FA_oxidation_alpha_subunit"/>
</dbReference>
<evidence type="ECO:0000256" key="4">
    <source>
        <dbReference type="ARBA" id="ARBA00012076"/>
    </source>
</evidence>
<dbReference type="Proteomes" id="UP000181897">
    <property type="component" value="Chromosome"/>
</dbReference>
<dbReference type="EC" id="4.2.1.17" evidence="4"/>
<dbReference type="RefSeq" id="WP_071972936.1">
    <property type="nucleotide sequence ID" value="NZ_CP018076.1"/>
</dbReference>
<dbReference type="Gene3D" id="3.90.226.10">
    <property type="entry name" value="2-enoyl-CoA Hydratase, Chain A, domain 1"/>
    <property type="match status" value="1"/>
</dbReference>
<dbReference type="CDD" id="cd06558">
    <property type="entry name" value="crotonase-like"/>
    <property type="match status" value="1"/>
</dbReference>
<keyword evidence="7" id="KW-0560">Oxidoreductase</keyword>
<dbReference type="GO" id="GO:0070403">
    <property type="term" value="F:NAD+ binding"/>
    <property type="evidence" value="ECO:0007669"/>
    <property type="project" value="InterPro"/>
</dbReference>
<dbReference type="KEGG" id="suam:BOO69_15080"/>
<dbReference type="PANTHER" id="PTHR43612:SF3">
    <property type="entry name" value="TRIFUNCTIONAL ENZYME SUBUNIT ALPHA, MITOCHONDRIAL"/>
    <property type="match status" value="1"/>
</dbReference>
<evidence type="ECO:0000256" key="2">
    <source>
        <dbReference type="ARBA" id="ARBA00007005"/>
    </source>
</evidence>
<dbReference type="PROSITE" id="PS00067">
    <property type="entry name" value="3HCDH"/>
    <property type="match status" value="1"/>
</dbReference>
<evidence type="ECO:0000256" key="1">
    <source>
        <dbReference type="ARBA" id="ARBA00005005"/>
    </source>
</evidence>
<comment type="similarity">
    <text evidence="3">In the N-terminal section; belongs to the enoyl-CoA hydratase/isomerase family.</text>
</comment>
<proteinExistence type="inferred from homology"/>
<dbReference type="InterPro" id="IPR006108">
    <property type="entry name" value="3HC_DH_C"/>
</dbReference>
<keyword evidence="11" id="KW-0511">Multifunctional enzyme</keyword>
<dbReference type="GO" id="GO:0016509">
    <property type="term" value="F:long-chain (3S)-3-hydroxyacyl-CoA dehydrogenase (NAD+) activity"/>
    <property type="evidence" value="ECO:0007669"/>
    <property type="project" value="TreeGrafter"/>
</dbReference>
<evidence type="ECO:0000256" key="7">
    <source>
        <dbReference type="ARBA" id="ARBA00023002"/>
    </source>
</evidence>
<evidence type="ECO:0000256" key="5">
    <source>
        <dbReference type="ARBA" id="ARBA00022832"/>
    </source>
</evidence>
<dbReference type="GO" id="GO:0004300">
    <property type="term" value="F:enoyl-CoA hydratase activity"/>
    <property type="evidence" value="ECO:0007669"/>
    <property type="project" value="UniProtKB-EC"/>
</dbReference>
<protein>
    <recommendedName>
        <fullName evidence="4">enoyl-CoA hydratase</fullName>
        <ecNumber evidence="4">4.2.1.17</ecNumber>
    </recommendedName>
</protein>
<dbReference type="SUPFAM" id="SSF51735">
    <property type="entry name" value="NAD(P)-binding Rossmann-fold domains"/>
    <property type="match status" value="1"/>
</dbReference>
<comment type="pathway">
    <text evidence="1">Lipid metabolism; fatty acid beta-oxidation.</text>
</comment>
<dbReference type="UniPathway" id="UPA00659"/>
<dbReference type="InterPro" id="IPR001753">
    <property type="entry name" value="Enoyl-CoA_hydra/iso"/>
</dbReference>
<dbReference type="InterPro" id="IPR036291">
    <property type="entry name" value="NAD(P)-bd_dom_sf"/>
</dbReference>
<dbReference type="Gene3D" id="3.40.50.720">
    <property type="entry name" value="NAD(P)-binding Rossmann-like Domain"/>
    <property type="match status" value="1"/>
</dbReference>
<dbReference type="GO" id="GO:0006635">
    <property type="term" value="P:fatty acid beta-oxidation"/>
    <property type="evidence" value="ECO:0007669"/>
    <property type="project" value="UniProtKB-UniPathway"/>
</dbReference>
<keyword evidence="8" id="KW-0520">NAD</keyword>
<evidence type="ECO:0000256" key="12">
    <source>
        <dbReference type="ARBA" id="ARBA00049556"/>
    </source>
</evidence>
<reference evidence="15 16" key="1">
    <citation type="submission" date="2016-11" db="EMBL/GenBank/DDBJ databases">
        <title>Complete genome sequence of Sulfitobacter sp. AM1-D1, a toxic bacteria associated with marine dinoflagellate Alexandrium minutum in East China Sea.</title>
        <authorList>
            <person name="Yang Q."/>
            <person name="Zhang X."/>
            <person name="Tian X."/>
        </authorList>
    </citation>
    <scope>NUCLEOTIDE SEQUENCE [LARGE SCALE GENOMIC DNA]</scope>
    <source>
        <strain evidence="15 16">AM1-D1</strain>
    </source>
</reference>
<comment type="catalytic activity">
    <reaction evidence="12">
        <text>a (3S)-3-hydroxyacyl-CoA + NAD(+) = a 3-oxoacyl-CoA + NADH + H(+)</text>
        <dbReference type="Rhea" id="RHEA:22432"/>
        <dbReference type="ChEBI" id="CHEBI:15378"/>
        <dbReference type="ChEBI" id="CHEBI:57318"/>
        <dbReference type="ChEBI" id="CHEBI:57540"/>
        <dbReference type="ChEBI" id="CHEBI:57945"/>
        <dbReference type="ChEBI" id="CHEBI:90726"/>
        <dbReference type="EC" id="1.1.1.35"/>
    </reaction>
</comment>
<accession>A0A1J0WJT2</accession>
<evidence type="ECO:0000259" key="13">
    <source>
        <dbReference type="Pfam" id="PF00725"/>
    </source>
</evidence>
<evidence type="ECO:0000256" key="11">
    <source>
        <dbReference type="ARBA" id="ARBA00023268"/>
    </source>
</evidence>
<keyword evidence="9" id="KW-0443">Lipid metabolism</keyword>
<evidence type="ECO:0000259" key="14">
    <source>
        <dbReference type="Pfam" id="PF02737"/>
    </source>
</evidence>
<evidence type="ECO:0000313" key="16">
    <source>
        <dbReference type="Proteomes" id="UP000181897"/>
    </source>
</evidence>
<dbReference type="Pfam" id="PF00378">
    <property type="entry name" value="ECH_1"/>
    <property type="match status" value="1"/>
</dbReference>
<gene>
    <name evidence="15" type="ORF">BOO69_15080</name>
</gene>
<dbReference type="PANTHER" id="PTHR43612">
    <property type="entry name" value="TRIFUNCTIONAL ENZYME SUBUNIT ALPHA"/>
    <property type="match status" value="1"/>
</dbReference>
<evidence type="ECO:0000313" key="15">
    <source>
        <dbReference type="EMBL" id="APE44588.1"/>
    </source>
</evidence>
<keyword evidence="10" id="KW-0456">Lyase</keyword>
<feature type="domain" description="3-hydroxyacyl-CoA dehydrogenase C-terminal" evidence="13">
    <location>
        <begin position="498"/>
        <end position="592"/>
    </location>
</feature>
<evidence type="ECO:0000256" key="6">
    <source>
        <dbReference type="ARBA" id="ARBA00022963"/>
    </source>
</evidence>
<dbReference type="InterPro" id="IPR006180">
    <property type="entry name" value="3-OHacyl-CoA_DH_CS"/>
</dbReference>
<sequence>MTGKVLEFLGETKLELGPAGPRKGQWRTGRDEDGILWLVLDKQDSSANTISQDVLRELDEHVAGAEADLPKALVIRSAKPAGFAAGADITSFDALSDDGADELLKQGHDVLDRIEALKCTTICVVHGAALGAGFELALACDLRIATPGASFGFPEVQLGLHPGLGGTFRLPALIDPLEAMTMMLTGKTAHTDRAKSLGIADKVVEERHIAAAVRAAADGKVDAHEQGLKARALGFEQARSLVARQMRSKTEKQAPEEHYPAPYALIDLWEEYGDDRREMQKGEIHSFASLLKTDTSRNLRRVFFLRQNLKDAGRGEDGIEHVHVIGAGAMGAEIAAMAAIRGKRVTLGDVQTDPLGKTIKQAAKICKDKHLSGIETRDALDRLMPDPKGYGIASADLVIEAATEKPDTKEKIYAGLKGRMKKVAILASNTSSLSVDALAGASPETARFAGLHFFNPVSRIDLVEVVRGEGTSDETADRLAAFCGSIGKLPALVTDYPGFVVNRALTPYLMEAMALMNEGVSKEVIDTAAIRFGMPMGPVTLADQVGLDIGLHVAESLRDNLEKPMAEITDDLRQKVEAGDLGKKTGKGFYDWSDGTPHPDADLSEAPKDLTDRLILPMLDACVEVLRRGVAESEDQVDGAMIFATGWAPFRGGPMHYAHTRGPKDIVARLRELQEKHGDRFAPDEGWDSLG</sequence>
<dbReference type="Pfam" id="PF00725">
    <property type="entry name" value="3HCDH"/>
    <property type="match status" value="1"/>
</dbReference>
<evidence type="ECO:0000256" key="8">
    <source>
        <dbReference type="ARBA" id="ARBA00023027"/>
    </source>
</evidence>
<dbReference type="EMBL" id="CP018076">
    <property type="protein sequence ID" value="APE44588.1"/>
    <property type="molecule type" value="Genomic_DNA"/>
</dbReference>
<dbReference type="Pfam" id="PF02737">
    <property type="entry name" value="3HCDH_N"/>
    <property type="match status" value="1"/>
</dbReference>
<keyword evidence="6" id="KW-0442">Lipid degradation</keyword>
<dbReference type="OrthoDB" id="9771883at2"/>
<name>A0A1J0WJT2_9RHOB</name>
<keyword evidence="5" id="KW-0276">Fatty acid metabolism</keyword>
<dbReference type="InterPro" id="IPR008927">
    <property type="entry name" value="6-PGluconate_DH-like_C_sf"/>
</dbReference>
<dbReference type="AlphaFoldDB" id="A0A1J0WJT2"/>